<dbReference type="GO" id="GO:0046654">
    <property type="term" value="P:tetrahydrofolate biosynthetic process"/>
    <property type="evidence" value="ECO:0007669"/>
    <property type="project" value="UniProtKB-UniPathway"/>
</dbReference>
<keyword evidence="6" id="KW-0560">Oxidoreductase</keyword>
<dbReference type="InterPro" id="IPR012259">
    <property type="entry name" value="DHFR"/>
</dbReference>
<sequence>MKISIVAVNSVNGLISRDSDYDVDWSSPDDRKFFKKITTSAGVVIFGRRTFETIGKPLPKRLNVILTRTPEKFHSTENLLFTNDEPEILISKIGRLGFKHIVIGGGREIYTLFLKNKLVTDIYLSIEPIILKGKVTMLNVEELNNDIRLELEELLKLSKNTLVVHYTIPENRVRELFSP</sequence>
<dbReference type="Gene3D" id="3.40.430.10">
    <property type="entry name" value="Dihydrofolate Reductase, subunit A"/>
    <property type="match status" value="1"/>
</dbReference>
<dbReference type="GO" id="GO:0050661">
    <property type="term" value="F:NADP binding"/>
    <property type="evidence" value="ECO:0007669"/>
    <property type="project" value="InterPro"/>
</dbReference>
<dbReference type="GO" id="GO:0046452">
    <property type="term" value="P:dihydrofolate metabolic process"/>
    <property type="evidence" value="ECO:0007669"/>
    <property type="project" value="TreeGrafter"/>
</dbReference>
<keyword evidence="9" id="KW-1185">Reference proteome</keyword>
<dbReference type="SUPFAM" id="SSF53597">
    <property type="entry name" value="Dihydrofolate reductase-like"/>
    <property type="match status" value="1"/>
</dbReference>
<evidence type="ECO:0000256" key="4">
    <source>
        <dbReference type="ARBA" id="ARBA00022563"/>
    </source>
</evidence>
<comment type="pathway">
    <text evidence="1">Cofactor biosynthesis; tetrahydrofolate biosynthesis; 5,6,7,8-tetrahydrofolate from 7,8-dihydrofolate: step 1/1.</text>
</comment>
<dbReference type="RefSeq" id="WP_015869355.1">
    <property type="nucleotide sequence ID" value="NC_012785.1"/>
</dbReference>
<proteinExistence type="inferred from homology"/>
<dbReference type="PROSITE" id="PS51330">
    <property type="entry name" value="DHFR_2"/>
    <property type="match status" value="1"/>
</dbReference>
<dbReference type="Proteomes" id="UP000002382">
    <property type="component" value="Chromosome"/>
</dbReference>
<evidence type="ECO:0000256" key="6">
    <source>
        <dbReference type="ARBA" id="ARBA00023002"/>
    </source>
</evidence>
<dbReference type="InterPro" id="IPR001796">
    <property type="entry name" value="DHFR_dom"/>
</dbReference>
<dbReference type="OrthoDB" id="9804315at2"/>
<dbReference type="KEGG" id="kol:Kole_2036"/>
<reference evidence="8 9" key="1">
    <citation type="submission" date="2009-06" db="EMBL/GenBank/DDBJ databases">
        <title>Complete sequence of Thermotogales bacterium TBF 19.5.1.</title>
        <authorList>
            <consortium name="US DOE Joint Genome Institute"/>
            <person name="Lucas S."/>
            <person name="Copeland A."/>
            <person name="Lapidus A."/>
            <person name="Glavina del Rio T."/>
            <person name="Tice H."/>
            <person name="Bruce D."/>
            <person name="Goodwin L."/>
            <person name="Pitluck S."/>
            <person name="Chertkov O."/>
            <person name="Brettin T."/>
            <person name="Detter J.C."/>
            <person name="Han C."/>
            <person name="Schmutz J."/>
            <person name="Larimer F."/>
            <person name="Land M."/>
            <person name="Hauser L."/>
            <person name="Kyrpides N."/>
            <person name="Ovchinnikova G."/>
            <person name="Noll K."/>
        </authorList>
    </citation>
    <scope>NUCLEOTIDE SEQUENCE [LARGE SCALE GENOMIC DNA]</scope>
    <source>
        <strain evidence="9">ATCC BAA-1733 / DSM 21960 / TBF 19.5.1</strain>
    </source>
</reference>
<dbReference type="CDD" id="cd00209">
    <property type="entry name" value="DHFR"/>
    <property type="match status" value="1"/>
</dbReference>
<dbReference type="GO" id="GO:0005829">
    <property type="term" value="C:cytosol"/>
    <property type="evidence" value="ECO:0007669"/>
    <property type="project" value="TreeGrafter"/>
</dbReference>
<evidence type="ECO:0000256" key="1">
    <source>
        <dbReference type="ARBA" id="ARBA00004903"/>
    </source>
</evidence>
<dbReference type="EMBL" id="CP001634">
    <property type="protein sequence ID" value="ACR80714.1"/>
    <property type="molecule type" value="Genomic_DNA"/>
</dbReference>
<dbReference type="GO" id="GO:0006730">
    <property type="term" value="P:one-carbon metabolic process"/>
    <property type="evidence" value="ECO:0007669"/>
    <property type="project" value="UniProtKB-KW"/>
</dbReference>
<comment type="similarity">
    <text evidence="2">Belongs to the dihydrofolate reductase family.</text>
</comment>
<dbReference type="PRINTS" id="PR00070">
    <property type="entry name" value="DHFR"/>
</dbReference>
<dbReference type="EC" id="1.5.1.3" evidence="3"/>
<reference evidence="8 9" key="2">
    <citation type="journal article" date="2011" name="J. Bacteriol.">
        <title>Genome Sequence of Kosmotoga olearia Strain TBF 19.5.1, a Thermophilic Bacterium with a Wide Growth Temperature Range, Isolated from the Troll B Oil Platform in the North Sea.</title>
        <authorList>
            <person name="Swithers K.S."/>
            <person name="Dipippo J.L."/>
            <person name="Bruce D.C."/>
            <person name="Detter C."/>
            <person name="Tapia R."/>
            <person name="Han S."/>
            <person name="Goodwin L.A."/>
            <person name="Han J."/>
            <person name="Woyke T."/>
            <person name="Pitluck S."/>
            <person name="Pennacchio L."/>
            <person name="Nolan M."/>
            <person name="Mikhailova N."/>
            <person name="Land M.L."/>
            <person name="Nesbo C.L."/>
            <person name="Gogarten J.P."/>
            <person name="Noll K.M."/>
        </authorList>
    </citation>
    <scope>NUCLEOTIDE SEQUENCE [LARGE SCALE GENOMIC DNA]</scope>
    <source>
        <strain evidence="9">ATCC BAA-1733 / DSM 21960 / TBF 19.5.1</strain>
    </source>
</reference>
<dbReference type="InterPro" id="IPR024072">
    <property type="entry name" value="DHFR-like_dom_sf"/>
</dbReference>
<dbReference type="eggNOG" id="COG0262">
    <property type="taxonomic scope" value="Bacteria"/>
</dbReference>
<dbReference type="HOGENOM" id="CLU_043966_4_4_0"/>
<evidence type="ECO:0000256" key="3">
    <source>
        <dbReference type="ARBA" id="ARBA00012856"/>
    </source>
</evidence>
<dbReference type="STRING" id="521045.Kole_2036"/>
<gene>
    <name evidence="8" type="ordered locus">Kole_2036</name>
</gene>
<keyword evidence="4" id="KW-0554">One-carbon metabolism</keyword>
<dbReference type="Pfam" id="PF00186">
    <property type="entry name" value="DHFR_1"/>
    <property type="match status" value="1"/>
</dbReference>
<evidence type="ECO:0000259" key="7">
    <source>
        <dbReference type="PROSITE" id="PS51330"/>
    </source>
</evidence>
<evidence type="ECO:0000313" key="8">
    <source>
        <dbReference type="EMBL" id="ACR80714.1"/>
    </source>
</evidence>
<name>C5CHN8_KOSOT</name>
<dbReference type="PANTHER" id="PTHR48069">
    <property type="entry name" value="DIHYDROFOLATE REDUCTASE"/>
    <property type="match status" value="1"/>
</dbReference>
<accession>C5CHN8</accession>
<dbReference type="GO" id="GO:0004146">
    <property type="term" value="F:dihydrofolate reductase activity"/>
    <property type="evidence" value="ECO:0007669"/>
    <property type="project" value="UniProtKB-EC"/>
</dbReference>
<dbReference type="GO" id="GO:0046655">
    <property type="term" value="P:folic acid metabolic process"/>
    <property type="evidence" value="ECO:0007669"/>
    <property type="project" value="TreeGrafter"/>
</dbReference>
<protein>
    <recommendedName>
        <fullName evidence="3">dihydrofolate reductase</fullName>
        <ecNumber evidence="3">1.5.1.3</ecNumber>
    </recommendedName>
</protein>
<organism evidence="8 9">
    <name type="scientific">Kosmotoga olearia (strain ATCC BAA-1733 / DSM 21960 / TBF 19.5.1)</name>
    <dbReference type="NCBI Taxonomy" id="521045"/>
    <lineage>
        <taxon>Bacteria</taxon>
        <taxon>Thermotogati</taxon>
        <taxon>Thermotogota</taxon>
        <taxon>Thermotogae</taxon>
        <taxon>Kosmotogales</taxon>
        <taxon>Kosmotogaceae</taxon>
        <taxon>Kosmotoga</taxon>
    </lineage>
</organism>
<evidence type="ECO:0000313" key="9">
    <source>
        <dbReference type="Proteomes" id="UP000002382"/>
    </source>
</evidence>
<evidence type="ECO:0000256" key="2">
    <source>
        <dbReference type="ARBA" id="ARBA00009539"/>
    </source>
</evidence>
<dbReference type="AlphaFoldDB" id="C5CHN8"/>
<dbReference type="UniPathway" id="UPA00077">
    <property type="reaction ID" value="UER00158"/>
</dbReference>
<evidence type="ECO:0000256" key="5">
    <source>
        <dbReference type="ARBA" id="ARBA00022857"/>
    </source>
</evidence>
<dbReference type="PANTHER" id="PTHR48069:SF3">
    <property type="entry name" value="DIHYDROFOLATE REDUCTASE"/>
    <property type="match status" value="1"/>
</dbReference>
<feature type="domain" description="DHFR" evidence="7">
    <location>
        <begin position="1"/>
        <end position="179"/>
    </location>
</feature>
<keyword evidence="5" id="KW-0521">NADP</keyword>